<keyword evidence="7" id="KW-0998">Cell outer membrane</keyword>
<dbReference type="EMBL" id="SHKP01000005">
    <property type="protein sequence ID" value="RZU00895.1"/>
    <property type="molecule type" value="Genomic_DNA"/>
</dbReference>
<dbReference type="Gene3D" id="1.20.1600.10">
    <property type="entry name" value="Outer membrane efflux proteins (OEP)"/>
    <property type="match status" value="1"/>
</dbReference>
<dbReference type="Proteomes" id="UP000293671">
    <property type="component" value="Unassembled WGS sequence"/>
</dbReference>
<dbReference type="SUPFAM" id="SSF56954">
    <property type="entry name" value="Outer membrane efflux proteins (OEP)"/>
    <property type="match status" value="1"/>
</dbReference>
<comment type="caution">
    <text evidence="9">The sequence shown here is derived from an EMBL/GenBank/DDBJ whole genome shotgun (WGS) entry which is preliminary data.</text>
</comment>
<evidence type="ECO:0000256" key="6">
    <source>
        <dbReference type="ARBA" id="ARBA00023136"/>
    </source>
</evidence>
<keyword evidence="4" id="KW-1134">Transmembrane beta strand</keyword>
<feature type="chain" id="PRO_5020636512" evidence="8">
    <location>
        <begin position="25"/>
        <end position="443"/>
    </location>
</feature>
<evidence type="ECO:0000313" key="10">
    <source>
        <dbReference type="Proteomes" id="UP000293671"/>
    </source>
</evidence>
<comment type="subcellular location">
    <subcellularLocation>
        <location evidence="1">Cell outer membrane</location>
    </subcellularLocation>
</comment>
<organism evidence="9 10">
    <name type="scientific">Rivibacter subsaxonicus</name>
    <dbReference type="NCBI Taxonomy" id="457575"/>
    <lineage>
        <taxon>Bacteria</taxon>
        <taxon>Pseudomonadati</taxon>
        <taxon>Pseudomonadota</taxon>
        <taxon>Betaproteobacteria</taxon>
        <taxon>Burkholderiales</taxon>
        <taxon>Rivibacter</taxon>
    </lineage>
</organism>
<dbReference type="Pfam" id="PF02321">
    <property type="entry name" value="OEP"/>
    <property type="match status" value="2"/>
</dbReference>
<dbReference type="InterPro" id="IPR003423">
    <property type="entry name" value="OMP_efflux"/>
</dbReference>
<evidence type="ECO:0000256" key="8">
    <source>
        <dbReference type="SAM" id="SignalP"/>
    </source>
</evidence>
<evidence type="ECO:0000256" key="4">
    <source>
        <dbReference type="ARBA" id="ARBA00022452"/>
    </source>
</evidence>
<keyword evidence="3" id="KW-0813">Transport</keyword>
<dbReference type="InterPro" id="IPR051906">
    <property type="entry name" value="TolC-like"/>
</dbReference>
<gene>
    <name evidence="9" type="ORF">EV670_1608</name>
</gene>
<dbReference type="OrthoDB" id="9769048at2"/>
<evidence type="ECO:0000313" key="9">
    <source>
        <dbReference type="EMBL" id="RZU00895.1"/>
    </source>
</evidence>
<dbReference type="GO" id="GO:0009279">
    <property type="term" value="C:cell outer membrane"/>
    <property type="evidence" value="ECO:0007669"/>
    <property type="project" value="UniProtKB-SubCell"/>
</dbReference>
<sequence length="443" mass="48665">MSSYCLSRPVRLFLWCLIAGITLAGGAPARAQAVPLSLDEAVALATGQSARVKATEAQADAARQMAVAAGQRPDPVLKLGINNLPVDGPDRWSLTRDFMTMRSVGLMQELTRADKRRARAARAAGEADAAAVAQRQVTAELQRDAALAWLERSFQQSMRELLVTQRIEAELQLQAAEAAYRGGKGMQADVLAARTEVETMHDRIAQVDRMLAVSTIQLGRWIGDAAARPVAARPAFAPPPWAEGDLAMHLTGHPQIAGATQQVALAQAEASIARAERQADWSVELMYSQRGPAYSNMVSLNLSVPLQWDQKQRQDRELAARQSQVNRAAAELDDLLRAHEAEVRALLQEWQSEAGRLRRHDEKLLPLARQRVEAALSAYRAGSGSLTAVLEARRTEIDTRMERLRIEMEISRRWAQLEFLDLAVPTAASPARHQIADAPRSRP</sequence>
<feature type="signal peptide" evidence="8">
    <location>
        <begin position="1"/>
        <end position="24"/>
    </location>
</feature>
<protein>
    <submittedName>
        <fullName evidence="9">Outer membrane protein TolC</fullName>
    </submittedName>
</protein>
<evidence type="ECO:0000256" key="2">
    <source>
        <dbReference type="ARBA" id="ARBA00007613"/>
    </source>
</evidence>
<dbReference type="PANTHER" id="PTHR30026">
    <property type="entry name" value="OUTER MEMBRANE PROTEIN TOLC"/>
    <property type="match status" value="1"/>
</dbReference>
<dbReference type="PANTHER" id="PTHR30026:SF20">
    <property type="entry name" value="OUTER MEMBRANE PROTEIN TOLC"/>
    <property type="match status" value="1"/>
</dbReference>
<evidence type="ECO:0000256" key="3">
    <source>
        <dbReference type="ARBA" id="ARBA00022448"/>
    </source>
</evidence>
<keyword evidence="5" id="KW-0812">Transmembrane</keyword>
<evidence type="ECO:0000256" key="5">
    <source>
        <dbReference type="ARBA" id="ARBA00022692"/>
    </source>
</evidence>
<name>A0A4Q7VWN4_9BURK</name>
<keyword evidence="10" id="KW-1185">Reference proteome</keyword>
<keyword evidence="8" id="KW-0732">Signal</keyword>
<dbReference type="GO" id="GO:0015562">
    <property type="term" value="F:efflux transmembrane transporter activity"/>
    <property type="evidence" value="ECO:0007669"/>
    <property type="project" value="InterPro"/>
</dbReference>
<dbReference type="GO" id="GO:1990281">
    <property type="term" value="C:efflux pump complex"/>
    <property type="evidence" value="ECO:0007669"/>
    <property type="project" value="TreeGrafter"/>
</dbReference>
<evidence type="ECO:0000256" key="1">
    <source>
        <dbReference type="ARBA" id="ARBA00004442"/>
    </source>
</evidence>
<dbReference type="AlphaFoldDB" id="A0A4Q7VWN4"/>
<reference evidence="9 10" key="1">
    <citation type="submission" date="2019-02" db="EMBL/GenBank/DDBJ databases">
        <title>Genomic Encyclopedia of Type Strains, Phase IV (KMG-IV): sequencing the most valuable type-strain genomes for metagenomic binning, comparative biology and taxonomic classification.</title>
        <authorList>
            <person name="Goeker M."/>
        </authorList>
    </citation>
    <scope>NUCLEOTIDE SEQUENCE [LARGE SCALE GENOMIC DNA]</scope>
    <source>
        <strain evidence="9 10">DSM 19570</strain>
    </source>
</reference>
<dbReference type="GO" id="GO:0015288">
    <property type="term" value="F:porin activity"/>
    <property type="evidence" value="ECO:0007669"/>
    <property type="project" value="TreeGrafter"/>
</dbReference>
<comment type="similarity">
    <text evidence="2">Belongs to the outer membrane factor (OMF) (TC 1.B.17) family.</text>
</comment>
<keyword evidence="6" id="KW-0472">Membrane</keyword>
<evidence type="ECO:0000256" key="7">
    <source>
        <dbReference type="ARBA" id="ARBA00023237"/>
    </source>
</evidence>
<accession>A0A4Q7VWN4</accession>
<proteinExistence type="inferred from homology"/>